<protein>
    <submittedName>
        <fullName evidence="1">Uncharacterized protein</fullName>
    </submittedName>
</protein>
<dbReference type="EMBL" id="FZPH01000012">
    <property type="protein sequence ID" value="SNT60826.1"/>
    <property type="molecule type" value="Genomic_DNA"/>
</dbReference>
<evidence type="ECO:0000313" key="2">
    <source>
        <dbReference type="Proteomes" id="UP000198362"/>
    </source>
</evidence>
<dbReference type="Proteomes" id="UP000198362">
    <property type="component" value="Unassembled WGS sequence"/>
</dbReference>
<organism evidence="1 2">
    <name type="scientific">Asanoa hainanensis</name>
    <dbReference type="NCBI Taxonomy" id="560556"/>
    <lineage>
        <taxon>Bacteria</taxon>
        <taxon>Bacillati</taxon>
        <taxon>Actinomycetota</taxon>
        <taxon>Actinomycetes</taxon>
        <taxon>Micromonosporales</taxon>
        <taxon>Micromonosporaceae</taxon>
        <taxon>Asanoa</taxon>
    </lineage>
</organism>
<evidence type="ECO:0000313" key="1">
    <source>
        <dbReference type="EMBL" id="SNT60826.1"/>
    </source>
</evidence>
<gene>
    <name evidence="1" type="ORF">SAMN05421812_112206</name>
</gene>
<name>A0A239P151_9ACTN</name>
<sequence length="48" mass="5384">MFRIGRRPAAEAGVRFCDSCTEVSTADERARRRLDQNRAHIAAVIGPR</sequence>
<proteinExistence type="predicted"/>
<accession>A0A239P151</accession>
<keyword evidence="2" id="KW-1185">Reference proteome</keyword>
<dbReference type="AlphaFoldDB" id="A0A239P151"/>
<reference evidence="1 2" key="1">
    <citation type="submission" date="2017-06" db="EMBL/GenBank/DDBJ databases">
        <authorList>
            <person name="Kim H.J."/>
            <person name="Triplett B.A."/>
        </authorList>
    </citation>
    <scope>NUCLEOTIDE SEQUENCE [LARGE SCALE GENOMIC DNA]</scope>
    <source>
        <strain evidence="1 2">CGMCC 4.5593</strain>
    </source>
</reference>